<dbReference type="PANTHER" id="PTHR38471">
    <property type="entry name" value="FOUR HELIX BUNDLE PROTEIN"/>
    <property type="match status" value="1"/>
</dbReference>
<name>A0A7K0FP05_9SPHI</name>
<dbReference type="AlphaFoldDB" id="A0A7K0FP05"/>
<organism evidence="1 2">
    <name type="scientific">Pedobacter puniceum</name>
    <dbReference type="NCBI Taxonomy" id="2666136"/>
    <lineage>
        <taxon>Bacteria</taxon>
        <taxon>Pseudomonadati</taxon>
        <taxon>Bacteroidota</taxon>
        <taxon>Sphingobacteriia</taxon>
        <taxon>Sphingobacteriales</taxon>
        <taxon>Sphingobacteriaceae</taxon>
        <taxon>Pedobacter</taxon>
    </lineage>
</organism>
<dbReference type="Proteomes" id="UP000462931">
    <property type="component" value="Unassembled WGS sequence"/>
</dbReference>
<gene>
    <name evidence="1" type="ORF">GJJ64_10670</name>
</gene>
<dbReference type="InterPro" id="IPR036583">
    <property type="entry name" value="23S_rRNA_IVS_sf"/>
</dbReference>
<evidence type="ECO:0000313" key="1">
    <source>
        <dbReference type="EMBL" id="MRX47656.1"/>
    </source>
</evidence>
<evidence type="ECO:0000313" key="2">
    <source>
        <dbReference type="Proteomes" id="UP000462931"/>
    </source>
</evidence>
<accession>A0A7K0FP05</accession>
<dbReference type="SUPFAM" id="SSF158446">
    <property type="entry name" value="IVS-encoded protein-like"/>
    <property type="match status" value="1"/>
</dbReference>
<dbReference type="Gene3D" id="1.20.1440.60">
    <property type="entry name" value="23S rRNA-intervening sequence"/>
    <property type="match status" value="1"/>
</dbReference>
<sequence>MKPHQNLEVWKQSFSLVKKLYALTSAFPTEEKFGLTSQIRRACTSVPVNIAEGSARRSDKELLQFLYISLGSASELDTLLLLSKELGFISNDDCEIVLKDLDSIYKLLLGFINTVKKRIMAVSK</sequence>
<protein>
    <submittedName>
        <fullName evidence="1">Four helix bundle protein</fullName>
    </submittedName>
</protein>
<proteinExistence type="predicted"/>
<dbReference type="NCBIfam" id="TIGR02436">
    <property type="entry name" value="four helix bundle protein"/>
    <property type="match status" value="1"/>
</dbReference>
<keyword evidence="2" id="KW-1185">Reference proteome</keyword>
<reference evidence="1 2" key="1">
    <citation type="submission" date="2019-11" db="EMBL/GenBank/DDBJ databases">
        <authorList>
            <person name="Cheng Q."/>
            <person name="Yang Z."/>
        </authorList>
    </citation>
    <scope>NUCLEOTIDE SEQUENCE [LARGE SCALE GENOMIC DNA]</scope>
    <source>
        <strain evidence="1 2">HX-22-1</strain>
    </source>
</reference>
<dbReference type="PANTHER" id="PTHR38471:SF2">
    <property type="entry name" value="FOUR HELIX BUNDLE PROTEIN"/>
    <property type="match status" value="1"/>
</dbReference>
<dbReference type="Pfam" id="PF05635">
    <property type="entry name" value="23S_rRNA_IVP"/>
    <property type="match status" value="1"/>
</dbReference>
<dbReference type="CDD" id="cd16377">
    <property type="entry name" value="23S_rRNA_IVP_like"/>
    <property type="match status" value="1"/>
</dbReference>
<comment type="caution">
    <text evidence="1">The sequence shown here is derived from an EMBL/GenBank/DDBJ whole genome shotgun (WGS) entry which is preliminary data.</text>
</comment>
<dbReference type="EMBL" id="WKJI01000002">
    <property type="protein sequence ID" value="MRX47656.1"/>
    <property type="molecule type" value="Genomic_DNA"/>
</dbReference>
<dbReference type="InterPro" id="IPR012657">
    <property type="entry name" value="23S_rRNA-intervening_sequence"/>
</dbReference>
<dbReference type="RefSeq" id="WP_026903888.1">
    <property type="nucleotide sequence ID" value="NZ_WKJI01000002.1"/>
</dbReference>